<dbReference type="Proteomes" id="UP001056978">
    <property type="component" value="Chromosome 2"/>
</dbReference>
<dbReference type="EMBL" id="CM043770">
    <property type="protein sequence ID" value="KAI4841007.1"/>
    <property type="molecule type" value="Genomic_DNA"/>
</dbReference>
<evidence type="ECO:0000313" key="2">
    <source>
        <dbReference type="Proteomes" id="UP001056978"/>
    </source>
</evidence>
<name>A0ACB9YH26_PLABR</name>
<gene>
    <name evidence="1" type="ORF">MKS88_000774</name>
</gene>
<organism evidence="1 2">
    <name type="scientific">Plasmodium brasilianum</name>
    <dbReference type="NCBI Taxonomy" id="5824"/>
    <lineage>
        <taxon>Eukaryota</taxon>
        <taxon>Sar</taxon>
        <taxon>Alveolata</taxon>
        <taxon>Apicomplexa</taxon>
        <taxon>Aconoidasida</taxon>
        <taxon>Haemosporida</taxon>
        <taxon>Plasmodiidae</taxon>
        <taxon>Plasmodium</taxon>
        <taxon>Plasmodium (Plasmodium)</taxon>
    </lineage>
</organism>
<accession>A0ACB9YH26</accession>
<evidence type="ECO:0000313" key="1">
    <source>
        <dbReference type="EMBL" id="KAI4841007.1"/>
    </source>
</evidence>
<keyword evidence="2" id="KW-1185">Reference proteome</keyword>
<proteinExistence type="predicted"/>
<reference evidence="1" key="1">
    <citation type="submission" date="2022-06" db="EMBL/GenBank/DDBJ databases">
        <title>The First Complete Genome of the Simian Malaria Parasite Plasmodium brasilianum.</title>
        <authorList>
            <person name="Bajic M."/>
            <person name="Ravishankar S."/>
        </authorList>
    </citation>
    <scope>NUCLEOTIDE SEQUENCE</scope>
    <source>
        <strain evidence="1">Bolivian I</strain>
    </source>
</reference>
<comment type="caution">
    <text evidence="1">The sequence shown here is derived from an EMBL/GenBank/DDBJ whole genome shotgun (WGS) entry which is preliminary data.</text>
</comment>
<protein>
    <submittedName>
        <fullName evidence="1">Knob-associated histidine-rich protein</fullName>
    </submittedName>
</protein>
<sequence length="270" mass="30479">MAFSKENNSKGQKKSFLKTAVFSLLFLWMAHCSNNVEGTMNDSRVQRSLAVAKPNKKKNPLMKTRVVKEITHGGFKEYEEKYESKHYKLKENVESGNKNCDEKYEAANYGFREKCPYEVDPYGGAAGPDIFLLRKRFPFGPDNQYEDDEDDLFEPESSEGYSRILRHYVEEDDSRGKNINSPYPENFSSFKGSNKKCSSAGTVKGESDGTPTGKGKKVIKRNATNPVAPGKGKKDTENYDKILDDVDTNKNGKKEKAKPCCNTKTKSKKN</sequence>